<gene>
    <name evidence="2" type="ORF">MUN86_07585</name>
</gene>
<dbReference type="GO" id="GO:0032259">
    <property type="term" value="P:methylation"/>
    <property type="evidence" value="ECO:0007669"/>
    <property type="project" value="UniProtKB-KW"/>
</dbReference>
<reference evidence="2" key="1">
    <citation type="submission" date="2022-04" db="EMBL/GenBank/DDBJ databases">
        <title>Hymenobacter sp. isolated from the air.</title>
        <authorList>
            <person name="Won M."/>
            <person name="Lee C.-M."/>
            <person name="Woen H.-Y."/>
            <person name="Kwon S.-W."/>
        </authorList>
    </citation>
    <scope>NUCLEOTIDE SEQUENCE</scope>
    <source>
        <strain evidence="2">5420S-77</strain>
    </source>
</reference>
<dbReference type="Pfam" id="PF08241">
    <property type="entry name" value="Methyltransf_11"/>
    <property type="match status" value="1"/>
</dbReference>
<dbReference type="CDD" id="cd02440">
    <property type="entry name" value="AdoMet_MTases"/>
    <property type="match status" value="1"/>
</dbReference>
<evidence type="ECO:0000259" key="1">
    <source>
        <dbReference type="Pfam" id="PF08241"/>
    </source>
</evidence>
<dbReference type="SUPFAM" id="SSF53335">
    <property type="entry name" value="S-adenosyl-L-methionine-dependent methyltransferases"/>
    <property type="match status" value="1"/>
</dbReference>
<dbReference type="InterPro" id="IPR013216">
    <property type="entry name" value="Methyltransf_11"/>
</dbReference>
<accession>A0ABY4GAW6</accession>
<dbReference type="GO" id="GO:0008168">
    <property type="term" value="F:methyltransferase activity"/>
    <property type="evidence" value="ECO:0007669"/>
    <property type="project" value="UniProtKB-KW"/>
</dbReference>
<dbReference type="Proteomes" id="UP000830401">
    <property type="component" value="Chromosome"/>
</dbReference>
<protein>
    <submittedName>
        <fullName evidence="2">Class I SAM-dependent methyltransferase</fullName>
    </submittedName>
</protein>
<name>A0ABY4GAW6_9BACT</name>
<dbReference type="RefSeq" id="WP_245123685.1">
    <property type="nucleotide sequence ID" value="NZ_CP095061.1"/>
</dbReference>
<keyword evidence="2" id="KW-0808">Transferase</keyword>
<evidence type="ECO:0000313" key="2">
    <source>
        <dbReference type="EMBL" id="UOQ67714.1"/>
    </source>
</evidence>
<sequence length="278" mass="32254">MTVNEFFDLLLEELKSNQQLTSYYKFLESPASFEFRKSYVIQRLHYIQDHLPNREAAILDCGCGYGTTAIFLALNGYKVHGTTLEFYFKHIPERLRYWSQFGDVSGFTYSYENLFDSPPAPASYDHIIIQDTLHHLEPLQDALRIFHQALRPAGNLIIVEENGGNVVQNLKLYLRRGNKRIITIYDEQLQKDILLGNENIRNLATWRKELAKQGLYIYPADVQYIRLFPPFMFKNGNSKELMAREGKIWRTNSLLKENLFFGLNFVVGKTPTPVAKSA</sequence>
<keyword evidence="3" id="KW-1185">Reference proteome</keyword>
<keyword evidence="2" id="KW-0489">Methyltransferase</keyword>
<organism evidence="2 3">
    <name type="scientific">Hymenobacter volaticus</name>
    <dbReference type="NCBI Taxonomy" id="2932254"/>
    <lineage>
        <taxon>Bacteria</taxon>
        <taxon>Pseudomonadati</taxon>
        <taxon>Bacteroidota</taxon>
        <taxon>Cytophagia</taxon>
        <taxon>Cytophagales</taxon>
        <taxon>Hymenobacteraceae</taxon>
        <taxon>Hymenobacter</taxon>
    </lineage>
</organism>
<dbReference type="EMBL" id="CP095061">
    <property type="protein sequence ID" value="UOQ67714.1"/>
    <property type="molecule type" value="Genomic_DNA"/>
</dbReference>
<proteinExistence type="predicted"/>
<feature type="domain" description="Methyltransferase type 11" evidence="1">
    <location>
        <begin position="59"/>
        <end position="158"/>
    </location>
</feature>
<dbReference type="Gene3D" id="3.40.50.150">
    <property type="entry name" value="Vaccinia Virus protein VP39"/>
    <property type="match status" value="1"/>
</dbReference>
<dbReference type="InterPro" id="IPR029063">
    <property type="entry name" value="SAM-dependent_MTases_sf"/>
</dbReference>
<evidence type="ECO:0000313" key="3">
    <source>
        <dbReference type="Proteomes" id="UP000830401"/>
    </source>
</evidence>